<dbReference type="PANTHER" id="PTHR31672:SF13">
    <property type="entry name" value="F-BOX PROTEIN CPR30-LIKE"/>
    <property type="match status" value="1"/>
</dbReference>
<dbReference type="NCBIfam" id="TIGR01640">
    <property type="entry name" value="F_box_assoc_1"/>
    <property type="match status" value="1"/>
</dbReference>
<dbReference type="InterPro" id="IPR013187">
    <property type="entry name" value="F-box-assoc_dom_typ3"/>
</dbReference>
<accession>A0A151UAW9</accession>
<dbReference type="Proteomes" id="UP000075243">
    <property type="component" value="Chromosome 1"/>
</dbReference>
<dbReference type="Pfam" id="PF00646">
    <property type="entry name" value="F-box"/>
    <property type="match status" value="1"/>
</dbReference>
<protein>
    <submittedName>
        <fullName evidence="2">F-box/kelch-repeat protein At3g06240</fullName>
    </submittedName>
</protein>
<evidence type="ECO:0000313" key="2">
    <source>
        <dbReference type="EMBL" id="KYP76453.1"/>
    </source>
</evidence>
<dbReference type="Pfam" id="PF08268">
    <property type="entry name" value="FBA_3"/>
    <property type="match status" value="1"/>
</dbReference>
<reference evidence="2 3" key="1">
    <citation type="journal article" date="2012" name="Nat. Biotechnol.">
        <title>Draft genome sequence of pigeonpea (Cajanus cajan), an orphan legume crop of resource-poor farmers.</title>
        <authorList>
            <person name="Varshney R.K."/>
            <person name="Chen W."/>
            <person name="Li Y."/>
            <person name="Bharti A.K."/>
            <person name="Saxena R.K."/>
            <person name="Schlueter J.A."/>
            <person name="Donoghue M.T."/>
            <person name="Azam S."/>
            <person name="Fan G."/>
            <person name="Whaley A.M."/>
            <person name="Farmer A.D."/>
            <person name="Sheridan J."/>
            <person name="Iwata A."/>
            <person name="Tuteja R."/>
            <person name="Penmetsa R.V."/>
            <person name="Wu W."/>
            <person name="Upadhyaya H.D."/>
            <person name="Yang S.P."/>
            <person name="Shah T."/>
            <person name="Saxena K.B."/>
            <person name="Michael T."/>
            <person name="McCombie W.R."/>
            <person name="Yang B."/>
            <person name="Zhang G."/>
            <person name="Yang H."/>
            <person name="Wang J."/>
            <person name="Spillane C."/>
            <person name="Cook D.R."/>
            <person name="May G.D."/>
            <person name="Xu X."/>
            <person name="Jackson S.A."/>
        </authorList>
    </citation>
    <scope>NUCLEOTIDE SEQUENCE [LARGE SCALE GENOMIC DNA]</scope>
    <source>
        <strain evidence="3">cv. Asha</strain>
    </source>
</reference>
<dbReference type="InterPro" id="IPR050796">
    <property type="entry name" value="SCF_F-box_component"/>
</dbReference>
<dbReference type="OrthoDB" id="1435455at2759"/>
<evidence type="ECO:0000313" key="3">
    <source>
        <dbReference type="Proteomes" id="UP000075243"/>
    </source>
</evidence>
<dbReference type="InterPro" id="IPR001810">
    <property type="entry name" value="F-box_dom"/>
</dbReference>
<proteinExistence type="predicted"/>
<evidence type="ECO:0000259" key="1">
    <source>
        <dbReference type="PROSITE" id="PS50181"/>
    </source>
</evidence>
<name>A0A151UAW9_CAJCA</name>
<keyword evidence="3" id="KW-1185">Reference proteome</keyword>
<gene>
    <name evidence="2" type="ORF">KK1_020697</name>
</gene>
<dbReference type="AlphaFoldDB" id="A0A151UAW9"/>
<feature type="domain" description="F-box" evidence="1">
    <location>
        <begin position="5"/>
        <end position="52"/>
    </location>
</feature>
<dbReference type="PANTHER" id="PTHR31672">
    <property type="entry name" value="BNACNNG10540D PROTEIN"/>
    <property type="match status" value="1"/>
</dbReference>
<dbReference type="SUPFAM" id="SSF81383">
    <property type="entry name" value="F-box domain"/>
    <property type="match status" value="1"/>
</dbReference>
<dbReference type="SMART" id="SM00256">
    <property type="entry name" value="FBOX"/>
    <property type="match status" value="1"/>
</dbReference>
<dbReference type="PROSITE" id="PS50181">
    <property type="entry name" value="FBOX"/>
    <property type="match status" value="1"/>
</dbReference>
<dbReference type="InterPro" id="IPR017451">
    <property type="entry name" value="F-box-assoc_interact_dom"/>
</dbReference>
<dbReference type="CDD" id="cd22157">
    <property type="entry name" value="F-box_AtFBW1-like"/>
    <property type="match status" value="1"/>
</dbReference>
<dbReference type="OMA" id="GNESEDH"/>
<dbReference type="Gramene" id="C.cajan_20099.t">
    <property type="protein sequence ID" value="C.cajan_20099.t.cds1"/>
    <property type="gene ID" value="C.cajan_20099"/>
</dbReference>
<dbReference type="STRING" id="3821.A0A151UAW9"/>
<dbReference type="EMBL" id="CM003603">
    <property type="protein sequence ID" value="KYP76453.1"/>
    <property type="molecule type" value="Genomic_DNA"/>
</dbReference>
<organism evidence="2 3">
    <name type="scientific">Cajanus cajan</name>
    <name type="common">Pigeon pea</name>
    <name type="synonym">Cajanus indicus</name>
    <dbReference type="NCBI Taxonomy" id="3821"/>
    <lineage>
        <taxon>Eukaryota</taxon>
        <taxon>Viridiplantae</taxon>
        <taxon>Streptophyta</taxon>
        <taxon>Embryophyta</taxon>
        <taxon>Tracheophyta</taxon>
        <taxon>Spermatophyta</taxon>
        <taxon>Magnoliopsida</taxon>
        <taxon>eudicotyledons</taxon>
        <taxon>Gunneridae</taxon>
        <taxon>Pentapetalae</taxon>
        <taxon>rosids</taxon>
        <taxon>fabids</taxon>
        <taxon>Fabales</taxon>
        <taxon>Fabaceae</taxon>
        <taxon>Papilionoideae</taxon>
        <taxon>50 kb inversion clade</taxon>
        <taxon>NPAAA clade</taxon>
        <taxon>indigoferoid/millettioid clade</taxon>
        <taxon>Phaseoleae</taxon>
        <taxon>Cajanus</taxon>
    </lineage>
</organism>
<sequence length="383" mass="44238">MEGRIMNNPTLPPELIREILLRLPVRSVLRCKCVCKSWLSLISDPQFSISHYDLAANPSHRILLRANYLYAESIDVDAPFHSDSSAVYLLLPPLSPPHNPCHYDAFQFDPDIWGSCRGFILLYYRRCRCAEIILWNPSIGVHKRLPNVKHYYITNGYLRGLGYDPSTNDYLVVCIRLLRDETTILICSTKTYSWNIAYGDVLYRVRDNKFRAGSLVNGALHWLVFSRYKKVPVILAFDLIQRRLSEIPLIDHLTSKKYEVYCLRAMGEFLSVSCSVEGCAEDEIWVMKEYKVQSSWTKYMVIPTYETQCNRFSPICFTKDGRILGSNIGGRLEKLNDKGKVLEIFTYGGYEKLYCVNLQSAMYRESLLSIPNVIRETCEDDQP</sequence>
<dbReference type="InterPro" id="IPR036047">
    <property type="entry name" value="F-box-like_dom_sf"/>
</dbReference>
<dbReference type="Gene3D" id="1.20.1280.50">
    <property type="match status" value="1"/>
</dbReference>